<dbReference type="AlphaFoldDB" id="A0A918WSN2"/>
<dbReference type="EMBL" id="BMVC01000001">
    <property type="protein sequence ID" value="GHC78622.1"/>
    <property type="molecule type" value="Genomic_DNA"/>
</dbReference>
<dbReference type="Proteomes" id="UP000638353">
    <property type="component" value="Unassembled WGS sequence"/>
</dbReference>
<comment type="caution">
    <text evidence="1">The sequence shown here is derived from an EMBL/GenBank/DDBJ whole genome shotgun (WGS) entry which is preliminary data.</text>
</comment>
<name>A0A918WSN2_9ACTN</name>
<accession>A0A918WSN2</accession>
<protein>
    <submittedName>
        <fullName evidence="1">Uncharacterized protein</fullName>
    </submittedName>
</protein>
<reference evidence="1" key="2">
    <citation type="submission" date="2020-09" db="EMBL/GenBank/DDBJ databases">
        <authorList>
            <person name="Sun Q."/>
            <person name="Ohkuma M."/>
        </authorList>
    </citation>
    <scope>NUCLEOTIDE SEQUENCE</scope>
    <source>
        <strain evidence="1">JCM 4637</strain>
    </source>
</reference>
<gene>
    <name evidence="1" type="ORF">GCM10010334_04160</name>
</gene>
<evidence type="ECO:0000313" key="2">
    <source>
        <dbReference type="Proteomes" id="UP000638353"/>
    </source>
</evidence>
<proteinExistence type="predicted"/>
<sequence>MCAGFFLRFLRLLRLLRRRVTSSMARHAASKSPRRTLLKAGLTVTAVGAALSAGAGAAQAAAPSVPLAGVGQALDEFGTSPGEALTGAVTHSAAGGLGPAKNMRLDPLAGTEVDPLSNTVGTQVADFKPVSTGAATDPLAKGGGLKDLPVAGKVTSVLPG</sequence>
<evidence type="ECO:0000313" key="1">
    <source>
        <dbReference type="EMBL" id="GHC78622.1"/>
    </source>
</evidence>
<reference evidence="1" key="1">
    <citation type="journal article" date="2014" name="Int. J. Syst. Evol. Microbiol.">
        <title>Complete genome sequence of Corynebacterium casei LMG S-19264T (=DSM 44701T), isolated from a smear-ripened cheese.</title>
        <authorList>
            <consortium name="US DOE Joint Genome Institute (JGI-PGF)"/>
            <person name="Walter F."/>
            <person name="Albersmeier A."/>
            <person name="Kalinowski J."/>
            <person name="Ruckert C."/>
        </authorList>
    </citation>
    <scope>NUCLEOTIDE SEQUENCE</scope>
    <source>
        <strain evidence="1">JCM 4637</strain>
    </source>
</reference>
<organism evidence="1 2">
    <name type="scientific">Streptomyces finlayi</name>
    <dbReference type="NCBI Taxonomy" id="67296"/>
    <lineage>
        <taxon>Bacteria</taxon>
        <taxon>Bacillati</taxon>
        <taxon>Actinomycetota</taxon>
        <taxon>Actinomycetes</taxon>
        <taxon>Kitasatosporales</taxon>
        <taxon>Streptomycetaceae</taxon>
        <taxon>Streptomyces</taxon>
    </lineage>
</organism>